<dbReference type="PROSITE" id="PS50110">
    <property type="entry name" value="RESPONSE_REGULATORY"/>
    <property type="match status" value="1"/>
</dbReference>
<dbReference type="Gene3D" id="1.10.10.10">
    <property type="entry name" value="Winged helix-like DNA-binding domain superfamily/Winged helix DNA-binding domain"/>
    <property type="match status" value="1"/>
</dbReference>
<keyword evidence="4" id="KW-0902">Two-component regulatory system</keyword>
<evidence type="ECO:0000256" key="1">
    <source>
        <dbReference type="ARBA" id="ARBA00004496"/>
    </source>
</evidence>
<proteinExistence type="predicted"/>
<evidence type="ECO:0000256" key="3">
    <source>
        <dbReference type="ARBA" id="ARBA00022553"/>
    </source>
</evidence>
<dbReference type="InterPro" id="IPR001867">
    <property type="entry name" value="OmpR/PhoB-type_DNA-bd"/>
</dbReference>
<dbReference type="InterPro" id="IPR039420">
    <property type="entry name" value="WalR-like"/>
</dbReference>
<keyword evidence="3 8" id="KW-0597">Phosphoprotein</keyword>
<evidence type="ECO:0000256" key="2">
    <source>
        <dbReference type="ARBA" id="ARBA00022490"/>
    </source>
</evidence>
<dbReference type="Gene3D" id="3.40.50.2300">
    <property type="match status" value="1"/>
</dbReference>
<dbReference type="GO" id="GO:0003677">
    <property type="term" value="F:DNA binding"/>
    <property type="evidence" value="ECO:0007669"/>
    <property type="project" value="UniProtKB-KW"/>
</dbReference>
<dbReference type="Pfam" id="PF00072">
    <property type="entry name" value="Response_reg"/>
    <property type="match status" value="1"/>
</dbReference>
<dbReference type="PANTHER" id="PTHR48111">
    <property type="entry name" value="REGULATOR OF RPOS"/>
    <property type="match status" value="1"/>
</dbReference>
<keyword evidence="5" id="KW-0805">Transcription regulation</keyword>
<organism evidence="12 13">
    <name type="scientific">Shewanella algidipiscicola</name>
    <dbReference type="NCBI Taxonomy" id="614070"/>
    <lineage>
        <taxon>Bacteria</taxon>
        <taxon>Pseudomonadati</taxon>
        <taxon>Pseudomonadota</taxon>
        <taxon>Gammaproteobacteria</taxon>
        <taxon>Alteromonadales</taxon>
        <taxon>Shewanellaceae</taxon>
        <taxon>Shewanella</taxon>
    </lineage>
</organism>
<dbReference type="InterPro" id="IPR001789">
    <property type="entry name" value="Sig_transdc_resp-reg_receiver"/>
</dbReference>
<evidence type="ECO:0000256" key="4">
    <source>
        <dbReference type="ARBA" id="ARBA00023012"/>
    </source>
</evidence>
<dbReference type="PANTHER" id="PTHR48111:SF39">
    <property type="entry name" value="TRANSCRIPTIONAL REGULATORY PROTEIN CPXR"/>
    <property type="match status" value="1"/>
</dbReference>
<feature type="modified residue" description="4-aspartylphosphate" evidence="8">
    <location>
        <position position="52"/>
    </location>
</feature>
<comment type="subcellular location">
    <subcellularLocation>
        <location evidence="1">Cytoplasm</location>
    </subcellularLocation>
</comment>
<dbReference type="EMBL" id="BPFB01000035">
    <property type="protein sequence ID" value="GIU49176.1"/>
    <property type="molecule type" value="Genomic_DNA"/>
</dbReference>
<evidence type="ECO:0000313" key="12">
    <source>
        <dbReference type="EMBL" id="GIU49176.1"/>
    </source>
</evidence>
<dbReference type="Proteomes" id="UP000761574">
    <property type="component" value="Unassembled WGS sequence"/>
</dbReference>
<evidence type="ECO:0000256" key="5">
    <source>
        <dbReference type="ARBA" id="ARBA00023015"/>
    </source>
</evidence>
<gene>
    <name evidence="12" type="ORF">TUM4630_27220</name>
</gene>
<dbReference type="SMART" id="SM00448">
    <property type="entry name" value="REC"/>
    <property type="match status" value="1"/>
</dbReference>
<dbReference type="PROSITE" id="PS51755">
    <property type="entry name" value="OMPR_PHOB"/>
    <property type="match status" value="1"/>
</dbReference>
<reference evidence="12 13" key="1">
    <citation type="submission" date="2021-05" db="EMBL/GenBank/DDBJ databases">
        <title>Molecular characterization for Shewanella algae harboring chromosomal blaOXA-55-like strains isolated from clinical and environment sample.</title>
        <authorList>
            <person name="Ohama Y."/>
            <person name="Aoki K."/>
            <person name="Harada S."/>
            <person name="Moriya K."/>
            <person name="Ishii Y."/>
            <person name="Tateda K."/>
        </authorList>
    </citation>
    <scope>NUCLEOTIDE SEQUENCE [LARGE SCALE GENOMIC DNA]</scope>
    <source>
        <strain evidence="12 13">LMG 23746</strain>
    </source>
</reference>
<dbReference type="SMART" id="SM00862">
    <property type="entry name" value="Trans_reg_C"/>
    <property type="match status" value="1"/>
</dbReference>
<dbReference type="Pfam" id="PF00486">
    <property type="entry name" value="Trans_reg_C"/>
    <property type="match status" value="1"/>
</dbReference>
<accession>A0ABQ4PM87</accession>
<evidence type="ECO:0000259" key="11">
    <source>
        <dbReference type="PROSITE" id="PS51755"/>
    </source>
</evidence>
<dbReference type="InterPro" id="IPR011006">
    <property type="entry name" value="CheY-like_superfamily"/>
</dbReference>
<feature type="domain" description="OmpR/PhoB-type" evidence="11">
    <location>
        <begin position="127"/>
        <end position="226"/>
    </location>
</feature>
<dbReference type="RefSeq" id="WP_110457668.1">
    <property type="nucleotide sequence ID" value="NZ_BPFB01000035.1"/>
</dbReference>
<feature type="domain" description="Response regulatory" evidence="10">
    <location>
        <begin position="3"/>
        <end position="114"/>
    </location>
</feature>
<keyword evidence="13" id="KW-1185">Reference proteome</keyword>
<name>A0ABQ4PM87_9GAMM</name>
<keyword evidence="6 9" id="KW-0238">DNA-binding</keyword>
<evidence type="ECO:0000256" key="9">
    <source>
        <dbReference type="PROSITE-ProRule" id="PRU01091"/>
    </source>
</evidence>
<sequence length="226" mass="26128">MDRVLLIDDDLSVRQIVAQALYSQARQIDHANNGKEALDKVEQLQPELIILDIDISCADGFAFLKSRRDSLPVIVISSNDNEETRIKGYELGADDFIAKPFSTRELQVRVAALQRRIQLARTQPKPQQRCIFKQMSFNEFDYSVEVDERRVILTHTEFNLIKYLFERKGKVVTKQELQRAVLKKELGQFDRNLDMHISNTRRKLAQTNLPKSMINTVRGQGYSFAN</sequence>
<evidence type="ECO:0000259" key="10">
    <source>
        <dbReference type="PROSITE" id="PS50110"/>
    </source>
</evidence>
<keyword evidence="2" id="KW-0963">Cytoplasm</keyword>
<comment type="caution">
    <text evidence="12">The sequence shown here is derived from an EMBL/GenBank/DDBJ whole genome shotgun (WGS) entry which is preliminary data.</text>
</comment>
<evidence type="ECO:0000256" key="6">
    <source>
        <dbReference type="ARBA" id="ARBA00023125"/>
    </source>
</evidence>
<dbReference type="SUPFAM" id="SSF52172">
    <property type="entry name" value="CheY-like"/>
    <property type="match status" value="1"/>
</dbReference>
<feature type="DNA-binding region" description="OmpR/PhoB-type" evidence="9">
    <location>
        <begin position="127"/>
        <end position="226"/>
    </location>
</feature>
<evidence type="ECO:0000313" key="13">
    <source>
        <dbReference type="Proteomes" id="UP000761574"/>
    </source>
</evidence>
<evidence type="ECO:0000256" key="7">
    <source>
        <dbReference type="ARBA" id="ARBA00023163"/>
    </source>
</evidence>
<evidence type="ECO:0000256" key="8">
    <source>
        <dbReference type="PROSITE-ProRule" id="PRU00169"/>
    </source>
</evidence>
<dbReference type="CDD" id="cd00383">
    <property type="entry name" value="trans_reg_C"/>
    <property type="match status" value="1"/>
</dbReference>
<keyword evidence="7" id="KW-0804">Transcription</keyword>
<protein>
    <submittedName>
        <fullName evidence="12">DNA-binding response regulator</fullName>
    </submittedName>
</protein>
<dbReference type="InterPro" id="IPR036388">
    <property type="entry name" value="WH-like_DNA-bd_sf"/>
</dbReference>